<protein>
    <submittedName>
        <fullName evidence="1">Uncharacterized protein</fullName>
    </submittedName>
</protein>
<accession>A0ACC2T6U3</accession>
<reference evidence="1" key="1">
    <citation type="submission" date="2022-04" db="EMBL/GenBank/DDBJ databases">
        <title>Genome of the entomopathogenic fungus Entomophthora muscae.</title>
        <authorList>
            <person name="Elya C."/>
            <person name="Lovett B.R."/>
            <person name="Lee E."/>
            <person name="Macias A.M."/>
            <person name="Hajek A.E."/>
            <person name="De Bivort B.L."/>
            <person name="Kasson M.T."/>
            <person name="De Fine Licht H.H."/>
            <person name="Stajich J.E."/>
        </authorList>
    </citation>
    <scope>NUCLEOTIDE SEQUENCE</scope>
    <source>
        <strain evidence="1">Berkeley</strain>
    </source>
</reference>
<comment type="caution">
    <text evidence="1">The sequence shown here is derived from an EMBL/GenBank/DDBJ whole genome shotgun (WGS) entry which is preliminary data.</text>
</comment>
<gene>
    <name evidence="1" type="ORF">DSO57_1009390</name>
</gene>
<dbReference type="Proteomes" id="UP001165960">
    <property type="component" value="Unassembled WGS sequence"/>
</dbReference>
<evidence type="ECO:0000313" key="1">
    <source>
        <dbReference type="EMBL" id="KAJ9070297.1"/>
    </source>
</evidence>
<dbReference type="EMBL" id="QTSX02003580">
    <property type="protein sequence ID" value="KAJ9070297.1"/>
    <property type="molecule type" value="Genomic_DNA"/>
</dbReference>
<evidence type="ECO:0000313" key="2">
    <source>
        <dbReference type="Proteomes" id="UP001165960"/>
    </source>
</evidence>
<name>A0ACC2T6U3_9FUNG</name>
<keyword evidence="2" id="KW-1185">Reference proteome</keyword>
<organism evidence="1 2">
    <name type="scientific">Entomophthora muscae</name>
    <dbReference type="NCBI Taxonomy" id="34485"/>
    <lineage>
        <taxon>Eukaryota</taxon>
        <taxon>Fungi</taxon>
        <taxon>Fungi incertae sedis</taxon>
        <taxon>Zoopagomycota</taxon>
        <taxon>Entomophthoromycotina</taxon>
        <taxon>Entomophthoromycetes</taxon>
        <taxon>Entomophthorales</taxon>
        <taxon>Entomophthoraceae</taxon>
        <taxon>Entomophthora</taxon>
    </lineage>
</organism>
<proteinExistence type="predicted"/>
<sequence>MEAQRNGNFQASPNSCSAGGSHEFEDSYTTCGIIGLSFVSPSASSAATACVIKSAKSA</sequence>